<gene>
    <name evidence="2" type="ORF">EV148_106154</name>
</gene>
<feature type="chain" id="PRO_5020807392" evidence="1">
    <location>
        <begin position="40"/>
        <end position="490"/>
    </location>
</feature>
<name>A0A4R2I8S1_9GAMM</name>
<dbReference type="AlphaFoldDB" id="A0A4R2I8S1"/>
<reference evidence="2 3" key="1">
    <citation type="journal article" date="2015" name="Stand. Genomic Sci.">
        <title>Genomic Encyclopedia of Bacterial and Archaeal Type Strains, Phase III: the genomes of soil and plant-associated and newly described type strains.</title>
        <authorList>
            <person name="Whitman W.B."/>
            <person name="Woyke T."/>
            <person name="Klenk H.P."/>
            <person name="Zhou Y."/>
            <person name="Lilburn T.G."/>
            <person name="Beck B.J."/>
            <person name="De Vos P."/>
            <person name="Vandamme P."/>
            <person name="Eisen J.A."/>
            <person name="Garrity G."/>
            <person name="Hugenholtz P."/>
            <person name="Kyrpides N.C."/>
        </authorList>
    </citation>
    <scope>NUCLEOTIDE SEQUENCE [LARGE SCALE GENOMIC DNA]</scope>
    <source>
        <strain evidence="2 3">A3</strain>
    </source>
</reference>
<feature type="signal peptide" evidence="1">
    <location>
        <begin position="1"/>
        <end position="39"/>
    </location>
</feature>
<dbReference type="OrthoDB" id="5934256at2"/>
<evidence type="ECO:0000313" key="2">
    <source>
        <dbReference type="EMBL" id="TCO39999.1"/>
    </source>
</evidence>
<evidence type="ECO:0000256" key="1">
    <source>
        <dbReference type="SAM" id="SignalP"/>
    </source>
</evidence>
<dbReference type="Pfam" id="PF17164">
    <property type="entry name" value="DUF5122"/>
    <property type="match status" value="4"/>
</dbReference>
<dbReference type="NCBIfam" id="TIGR02608">
    <property type="entry name" value="delta_60_rpt"/>
    <property type="match status" value="6"/>
</dbReference>
<keyword evidence="1" id="KW-0732">Signal</keyword>
<dbReference type="InterPro" id="IPR013431">
    <property type="entry name" value="Delta_60_rpt"/>
</dbReference>
<dbReference type="Gene3D" id="2.80.10.50">
    <property type="match status" value="2"/>
</dbReference>
<keyword evidence="3" id="KW-1185">Reference proteome</keyword>
<organism evidence="2 3">
    <name type="scientific">Dokdonella fugitiva</name>
    <dbReference type="NCBI Taxonomy" id="328517"/>
    <lineage>
        <taxon>Bacteria</taxon>
        <taxon>Pseudomonadati</taxon>
        <taxon>Pseudomonadota</taxon>
        <taxon>Gammaproteobacteria</taxon>
        <taxon>Lysobacterales</taxon>
        <taxon>Rhodanobacteraceae</taxon>
        <taxon>Dokdonella</taxon>
    </lineage>
</organism>
<dbReference type="Proteomes" id="UP000294862">
    <property type="component" value="Unassembled WGS sequence"/>
</dbReference>
<accession>A0A4R2I8S1</accession>
<dbReference type="EMBL" id="SLWQ01000006">
    <property type="protein sequence ID" value="TCO39999.1"/>
    <property type="molecule type" value="Genomic_DNA"/>
</dbReference>
<evidence type="ECO:0000313" key="3">
    <source>
        <dbReference type="Proteomes" id="UP000294862"/>
    </source>
</evidence>
<sequence length="490" mass="51075">MPIFATSPAARAVRDHAHARLSARGALALLLAASGAVLADDGDPDPTFSGDGKATFAWPETYSGGDVFQVSMRGVATLADGSVVAAGAFDTGTIGDGRFDACGVAKFRPNGAIDATFGLGGWQLVPLGTPPSDDNCIGILPAPGNGMFVIAATRLIVPPYQTLGIVKLRADGSPDTTFGSGGKVSITSQPFGANAGMLFNGAVLAPDGKILAYGYCSNCGHGSFEDFMVVRIHPNGSVDNGFGNAGWVSFGRTDETDHYLPEVATTVAVDRHGRIVIGGHREDYDDQDDRGIPMLVRLLPDGDVDTSFNGTGFRDIDLLGSYTVPAIAIDPYNDGIIVAATINPTPGVTPGTLVFRVRRNGSLDTSFGEGGLVPLQYEDGSEIAALAVRQDRRIVAAGWIDPAGADTRNFFAARMHFNGVLDSTFDGNGVNRYTFSAGTADVQVATAMTLSGERPVIAGLLTPPGPFPDAYTLGVLRLQSDAIFRDGLEL</sequence>
<dbReference type="RefSeq" id="WP_131998576.1">
    <property type="nucleotide sequence ID" value="NZ_SLWQ01000006.1"/>
</dbReference>
<protein>
    <submittedName>
        <fullName evidence="2">Putative delta-60 repeat protein</fullName>
    </submittedName>
</protein>
<comment type="caution">
    <text evidence="2">The sequence shown here is derived from an EMBL/GenBank/DDBJ whole genome shotgun (WGS) entry which is preliminary data.</text>
</comment>
<proteinExistence type="predicted"/>